<dbReference type="InterPro" id="IPR011712">
    <property type="entry name" value="Sig_transdc_His_kin_sub3_dim/P"/>
</dbReference>
<protein>
    <submittedName>
        <fullName evidence="6">Sensor histidine kinase DesK</fullName>
        <ecNumber evidence="6">2.7.13.3</ecNumber>
    </submittedName>
</protein>
<keyword evidence="4" id="KW-1133">Transmembrane helix</keyword>
<evidence type="ECO:0000313" key="6">
    <source>
        <dbReference type="EMBL" id="WCZ32030.1"/>
    </source>
</evidence>
<evidence type="ECO:0000256" key="4">
    <source>
        <dbReference type="SAM" id="Phobius"/>
    </source>
</evidence>
<evidence type="ECO:0000256" key="2">
    <source>
        <dbReference type="ARBA" id="ARBA00022777"/>
    </source>
</evidence>
<dbReference type="Gene3D" id="1.20.5.1930">
    <property type="match status" value="1"/>
</dbReference>
<name>A0ABY7U5Q6_9CORY</name>
<feature type="domain" description="Signal transduction histidine kinase subgroup 3 dimerisation and phosphoacceptor" evidence="5">
    <location>
        <begin position="176"/>
        <end position="236"/>
    </location>
</feature>
<organism evidence="6 7">
    <name type="scientific">Corynebacterium massiliense DSM 45435</name>
    <dbReference type="NCBI Taxonomy" id="1121364"/>
    <lineage>
        <taxon>Bacteria</taxon>
        <taxon>Bacillati</taxon>
        <taxon>Actinomycetota</taxon>
        <taxon>Actinomycetes</taxon>
        <taxon>Mycobacteriales</taxon>
        <taxon>Corynebacteriaceae</taxon>
        <taxon>Corynebacterium</taxon>
    </lineage>
</organism>
<keyword evidence="1 6" id="KW-0808">Transferase</keyword>
<dbReference type="Pfam" id="PF07730">
    <property type="entry name" value="HisKA_3"/>
    <property type="match status" value="1"/>
</dbReference>
<dbReference type="PANTHER" id="PTHR24421:SF63">
    <property type="entry name" value="SENSOR HISTIDINE KINASE DESK"/>
    <property type="match status" value="1"/>
</dbReference>
<evidence type="ECO:0000313" key="7">
    <source>
        <dbReference type="Proteomes" id="UP001220064"/>
    </source>
</evidence>
<sequence length="358" mass="37674">MSKAKFHTNRAVTAAFWLPFLLGIAAPIVAGSSSHAETVAGLTLVAIFGIADILALGYVDSVARGGAATSWLFWLLVFGIIAVAIYCVSGPAALGLLPYFAALIGSSAPPRTAALTMGGILIFCALVPLVDRSPEAWVSYATMVAVCVLVGTGVGRQRARDERQELASELALAHQRERIYRDVHDLLGHSLTVINLQASLARTRADEPEVREQLDSIVETSRTALDDVRRAVRQTHAPSFAAELDRACAALSTAGIVVRTDVRDPIESPLLGWVLREAVTNVIRHSGAGTCTIAARPGKLRVTDDGRGLPAGARLRTISQRVDAAGAVLEVGPAADDVAVTDGAAAGRGTTVEVFERD</sequence>
<dbReference type="EC" id="2.7.13.3" evidence="6"/>
<dbReference type="Gene3D" id="3.30.565.10">
    <property type="entry name" value="Histidine kinase-like ATPase, C-terminal domain"/>
    <property type="match status" value="1"/>
</dbReference>
<evidence type="ECO:0000256" key="1">
    <source>
        <dbReference type="ARBA" id="ARBA00022679"/>
    </source>
</evidence>
<feature type="transmembrane region" description="Helical" evidence="4">
    <location>
        <begin position="71"/>
        <end position="100"/>
    </location>
</feature>
<dbReference type="CDD" id="cd16917">
    <property type="entry name" value="HATPase_UhpB-NarQ-NarX-like"/>
    <property type="match status" value="1"/>
</dbReference>
<feature type="transmembrane region" description="Helical" evidence="4">
    <location>
        <begin position="112"/>
        <end position="130"/>
    </location>
</feature>
<dbReference type="InterPro" id="IPR036890">
    <property type="entry name" value="HATPase_C_sf"/>
</dbReference>
<keyword evidence="4" id="KW-0472">Membrane</keyword>
<dbReference type="SUPFAM" id="SSF55874">
    <property type="entry name" value="ATPase domain of HSP90 chaperone/DNA topoisomerase II/histidine kinase"/>
    <property type="match status" value="1"/>
</dbReference>
<dbReference type="EMBL" id="CP063189">
    <property type="protein sequence ID" value="WCZ32030.1"/>
    <property type="molecule type" value="Genomic_DNA"/>
</dbReference>
<dbReference type="PANTHER" id="PTHR24421">
    <property type="entry name" value="NITRATE/NITRITE SENSOR PROTEIN NARX-RELATED"/>
    <property type="match status" value="1"/>
</dbReference>
<dbReference type="Proteomes" id="UP001220064">
    <property type="component" value="Chromosome"/>
</dbReference>
<keyword evidence="4" id="KW-0812">Transmembrane</keyword>
<keyword evidence="2 6" id="KW-0418">Kinase</keyword>
<evidence type="ECO:0000259" key="5">
    <source>
        <dbReference type="Pfam" id="PF07730"/>
    </source>
</evidence>
<gene>
    <name evidence="6" type="primary">desK1</name>
    <name evidence="6" type="ORF">CMASS_02860</name>
</gene>
<accession>A0ABY7U5Q6</accession>
<proteinExistence type="predicted"/>
<reference evidence="6 7" key="1">
    <citation type="submission" date="2020-10" db="EMBL/GenBank/DDBJ databases">
        <title>Complete genome sequence of Corynebacterium massiliense DSM 45435, type strain of Corynebacterium massiliense.</title>
        <authorList>
            <person name="Busche T."/>
            <person name="Kalinowski J."/>
            <person name="Ruckert C."/>
        </authorList>
    </citation>
    <scope>NUCLEOTIDE SEQUENCE [LARGE SCALE GENOMIC DNA]</scope>
    <source>
        <strain evidence="6 7">DSM 45435</strain>
    </source>
</reference>
<feature type="transmembrane region" description="Helical" evidence="4">
    <location>
        <begin position="137"/>
        <end position="155"/>
    </location>
</feature>
<dbReference type="InterPro" id="IPR050482">
    <property type="entry name" value="Sensor_HK_TwoCompSys"/>
</dbReference>
<evidence type="ECO:0000256" key="3">
    <source>
        <dbReference type="ARBA" id="ARBA00023012"/>
    </source>
</evidence>
<feature type="transmembrane region" description="Helical" evidence="4">
    <location>
        <begin position="40"/>
        <end position="59"/>
    </location>
</feature>
<dbReference type="GO" id="GO:0004673">
    <property type="term" value="F:protein histidine kinase activity"/>
    <property type="evidence" value="ECO:0007669"/>
    <property type="project" value="UniProtKB-EC"/>
</dbReference>
<keyword evidence="3" id="KW-0902">Two-component regulatory system</keyword>
<keyword evidence="7" id="KW-1185">Reference proteome</keyword>
<dbReference type="RefSeq" id="WP_022863631.1">
    <property type="nucleotide sequence ID" value="NZ_ATVG01000013.1"/>
</dbReference>